<feature type="transmembrane region" description="Helical" evidence="1">
    <location>
        <begin position="114"/>
        <end position="131"/>
    </location>
</feature>
<dbReference type="RefSeq" id="WP_256407111.1">
    <property type="nucleotide sequence ID" value="NZ_JANHDK010000007.1"/>
</dbReference>
<dbReference type="Proteomes" id="UP001597075">
    <property type="component" value="Unassembled WGS sequence"/>
</dbReference>
<keyword evidence="3" id="KW-1185">Reference proteome</keyword>
<gene>
    <name evidence="2" type="ORF">ACFSBJ_17175</name>
</gene>
<evidence type="ECO:0000313" key="2">
    <source>
        <dbReference type="EMBL" id="MFD1635447.1"/>
    </source>
</evidence>
<sequence length="187" mass="20315">MADPSTSFDFNADWGACRLSRTALFTGRSNVRNARILKTENEETASTVVRGPPSYRRLFVTGAFLDVFGDETATALLATEAGKLQTHVFDIRLGTVLVASIALIASVIGIGSRWSLLGLSLGVVLIGVWLGRRRIRAADEYAAEQVRQTTVADALTEYADVHALEPARRRIPNPHTIKVALGDRIVP</sequence>
<evidence type="ECO:0000256" key="1">
    <source>
        <dbReference type="SAM" id="Phobius"/>
    </source>
</evidence>
<reference evidence="2 3" key="1">
    <citation type="journal article" date="2019" name="Int. J. Syst. Evol. Microbiol.">
        <title>The Global Catalogue of Microorganisms (GCM) 10K type strain sequencing project: providing services to taxonomists for standard genome sequencing and annotation.</title>
        <authorList>
            <consortium name="The Broad Institute Genomics Platform"/>
            <consortium name="The Broad Institute Genome Sequencing Center for Infectious Disease"/>
            <person name="Wu L."/>
            <person name="Ma J."/>
        </authorList>
    </citation>
    <scope>NUCLEOTIDE SEQUENCE [LARGE SCALE GENOMIC DNA]</scope>
    <source>
        <strain evidence="2 3">CGMCC 1.10594</strain>
    </source>
</reference>
<proteinExistence type="predicted"/>
<evidence type="ECO:0000313" key="3">
    <source>
        <dbReference type="Proteomes" id="UP001597075"/>
    </source>
</evidence>
<keyword evidence="1" id="KW-1133">Transmembrane helix</keyword>
<dbReference type="AlphaFoldDB" id="A0ABD6D234"/>
<keyword evidence="1" id="KW-0812">Transmembrane</keyword>
<accession>A0ABD6D234</accession>
<keyword evidence="1" id="KW-0472">Membrane</keyword>
<comment type="caution">
    <text evidence="2">The sequence shown here is derived from an EMBL/GenBank/DDBJ whole genome shotgun (WGS) entry which is preliminary data.</text>
</comment>
<organism evidence="2 3">
    <name type="scientific">Haloplanus ruber</name>
    <dbReference type="NCBI Taxonomy" id="869892"/>
    <lineage>
        <taxon>Archaea</taxon>
        <taxon>Methanobacteriati</taxon>
        <taxon>Methanobacteriota</taxon>
        <taxon>Stenosarchaea group</taxon>
        <taxon>Halobacteria</taxon>
        <taxon>Halobacteriales</taxon>
        <taxon>Haloferacaceae</taxon>
        <taxon>Haloplanus</taxon>
    </lineage>
</organism>
<evidence type="ECO:0008006" key="4">
    <source>
        <dbReference type="Google" id="ProtNLM"/>
    </source>
</evidence>
<protein>
    <recommendedName>
        <fullName evidence="4">GDT1 family protein</fullName>
    </recommendedName>
</protein>
<feature type="transmembrane region" description="Helical" evidence="1">
    <location>
        <begin position="91"/>
        <end position="108"/>
    </location>
</feature>
<dbReference type="EMBL" id="JBHUDL010000040">
    <property type="protein sequence ID" value="MFD1635447.1"/>
    <property type="molecule type" value="Genomic_DNA"/>
</dbReference>
<name>A0ABD6D234_9EURY</name>